<dbReference type="Pfam" id="PF26587">
    <property type="entry name" value="AAA_lid_SMAX1"/>
    <property type="match status" value="1"/>
</dbReference>
<dbReference type="InterPro" id="IPR051650">
    <property type="entry name" value="SL_signaling_regulator"/>
</dbReference>
<keyword evidence="8" id="KW-1185">Reference proteome</keyword>
<feature type="domain" description="Clp R" evidence="6">
    <location>
        <begin position="71"/>
        <end position="232"/>
    </location>
</feature>
<dbReference type="PROSITE" id="PS51903">
    <property type="entry name" value="CLP_R"/>
    <property type="match status" value="1"/>
</dbReference>
<gene>
    <name evidence="7" type="ORF">AABB24_032403</name>
</gene>
<dbReference type="PANTHER" id="PTHR43572">
    <property type="entry name" value="CHAPERONE PROTEIN CLPD, CHLOROPLASTIC"/>
    <property type="match status" value="1"/>
</dbReference>
<comment type="similarity">
    <text evidence="1">Belongs to the ClpA/ClpB family.</text>
</comment>
<evidence type="ECO:0000256" key="3">
    <source>
        <dbReference type="ARBA" id="ARBA00023015"/>
    </source>
</evidence>
<dbReference type="InterPro" id="IPR027417">
    <property type="entry name" value="P-loop_NTPase"/>
</dbReference>
<dbReference type="SUPFAM" id="SSF52540">
    <property type="entry name" value="P-loop containing nucleoside triphosphate hydrolases"/>
    <property type="match status" value="1"/>
</dbReference>
<sequence length="1117" mass="124418">MCSLLLSSSSSSFCLEREEEDLAVEREKQRKNFINFVKKTNNFSLDFNFLFKFIINSWRKIPIMRAGLSTIQQTLTPEAATVLNHSIAEASRRNHGQTTPLHVAATLLSSPSGYLRQACIRSHPNSSHPLQCRALELCFSVALERLPTAQNMLQGTEPPISNALMAALKRAQAHQRRGCPEQQQQPLLAVKVELEQLIISILDDPSVSRVMREASFSSPAVKNTIEQSLTQTSSSSHHHQTNINLSPFTAMGGGSRILGTNPVTPVQITRNMYLNPKLQGGGGGGGGGVGVGGQLGNLQRGEEVKRVLEILLRSKKRNPVLVGEGEPESVVKELFKKIEKGELSEWHLKNLQIVQMDKEFSFSCDKIQMLNKIKELEGVIESKMSNGTGGVILDLGDLKWLVEQQQQPMISEIGKAAVAEIGKFLARFREDNSNSNNNNNRLWLIGTATCETYLRCQVYHSTMENDWDLQAVPIASRSPHPGIFPRLGNERILGSSLDPLNPLKSFTGPVPSLPRRVPENLNPRLRTSCCPQCKEKFEHELAKLVSEFENSSSEAKSESPPRPQLPQWLQSAKLKNDSKATALSQIKDQGLLQQKTQELQKKWNDTCLQLHPNFQHSVGLQRTVPPVLSMPGLYNPNLLLRQPLQPKLVPSRSLGVSLQLNTTQTAGQSLEKVATPPGSPVRTDLVLGPKPSETALEKTLEDQAKDFLSCISSVPQNKLLDKFASALDADTFKRLLKGLMEKAWWQQDAASSVASAVSRCRLGNGKQRGGAPKGDIWLLFTGPDRYAKRKMASVLAEQMCGNNPIMISLGSRRDDEESDLGFRGKTAVDRIAEAVRRHPLSVIMLEDIDEANVLVCGSIKRAMDRGRLTDSHGREISLGNVIFILTGNWSTMSPESYRNEYLMEEKKLASLASSDWQLRLTVGEKSAKRRASWLHDQDRPRKELNLGLSFDLNEAAEFEDYRTDGSHNSSDLTVEREEDPSLENRRFSVTSVPHELVSSVDDTIPFKPIEFLFARREIKKTISKKFSMVLIDDKVSIEVEDEIVDRILGGLWRGQTSLEQWVEKILGPSFDQIQPRLPSSDENTIVRLQLELLHRDSNSHNNGECLPSKVTIVADGQ</sequence>
<dbReference type="AlphaFoldDB" id="A0ABD2RJY8"/>
<dbReference type="Pfam" id="PF23569">
    <property type="entry name" value="NBD_SMAX1"/>
    <property type="match status" value="1"/>
</dbReference>
<dbReference type="Gene3D" id="3.40.50.300">
    <property type="entry name" value="P-loop containing nucleotide triphosphate hydrolases"/>
    <property type="match status" value="1"/>
</dbReference>
<evidence type="ECO:0000256" key="4">
    <source>
        <dbReference type="ARBA" id="ARBA00023163"/>
    </source>
</evidence>
<organism evidence="7 8">
    <name type="scientific">Solanum stoloniferum</name>
    <dbReference type="NCBI Taxonomy" id="62892"/>
    <lineage>
        <taxon>Eukaryota</taxon>
        <taxon>Viridiplantae</taxon>
        <taxon>Streptophyta</taxon>
        <taxon>Embryophyta</taxon>
        <taxon>Tracheophyta</taxon>
        <taxon>Spermatophyta</taxon>
        <taxon>Magnoliopsida</taxon>
        <taxon>eudicotyledons</taxon>
        <taxon>Gunneridae</taxon>
        <taxon>Pentapetalae</taxon>
        <taxon>asterids</taxon>
        <taxon>lamiids</taxon>
        <taxon>Solanales</taxon>
        <taxon>Solanaceae</taxon>
        <taxon>Solanoideae</taxon>
        <taxon>Solaneae</taxon>
        <taxon>Solanum</taxon>
    </lineage>
</organism>
<dbReference type="Proteomes" id="UP001627284">
    <property type="component" value="Unassembled WGS sequence"/>
</dbReference>
<dbReference type="EMBL" id="JBJKTR010000019">
    <property type="protein sequence ID" value="KAL3331768.1"/>
    <property type="molecule type" value="Genomic_DNA"/>
</dbReference>
<name>A0ABD2RJY8_9SOLN</name>
<evidence type="ECO:0000256" key="5">
    <source>
        <dbReference type="PROSITE-ProRule" id="PRU01251"/>
    </source>
</evidence>
<dbReference type="FunFam" id="1.10.1780.10:FF:000005">
    <property type="entry name" value="protein SUPPRESSOR OF MAX2 1"/>
    <property type="match status" value="1"/>
</dbReference>
<dbReference type="InterPro" id="IPR036628">
    <property type="entry name" value="Clp_N_dom_sf"/>
</dbReference>
<keyword evidence="3" id="KW-0805">Transcription regulation</keyword>
<dbReference type="Pfam" id="PF07724">
    <property type="entry name" value="AAA_2"/>
    <property type="match status" value="1"/>
</dbReference>
<evidence type="ECO:0000259" key="6">
    <source>
        <dbReference type="PROSITE" id="PS51903"/>
    </source>
</evidence>
<dbReference type="PANTHER" id="PTHR43572:SF13">
    <property type="entry name" value="PROTEIN SUPPRESSOR OF MAX2 1"/>
    <property type="match status" value="1"/>
</dbReference>
<dbReference type="InterPro" id="IPR058954">
    <property type="entry name" value="AAA_lid_SMAX1"/>
</dbReference>
<evidence type="ECO:0000313" key="8">
    <source>
        <dbReference type="Proteomes" id="UP001627284"/>
    </source>
</evidence>
<dbReference type="SUPFAM" id="SSF81923">
    <property type="entry name" value="Double Clp-N motif"/>
    <property type="match status" value="1"/>
</dbReference>
<comment type="caution">
    <text evidence="7">The sequence shown here is derived from an EMBL/GenBank/DDBJ whole genome shotgun (WGS) entry which is preliminary data.</text>
</comment>
<dbReference type="Pfam" id="PF02861">
    <property type="entry name" value="Clp_N"/>
    <property type="match status" value="1"/>
</dbReference>
<evidence type="ECO:0000313" key="7">
    <source>
        <dbReference type="EMBL" id="KAL3331768.1"/>
    </source>
</evidence>
<keyword evidence="4" id="KW-0804">Transcription</keyword>
<reference evidence="7 8" key="1">
    <citation type="submission" date="2024-05" db="EMBL/GenBank/DDBJ databases">
        <title>De novo assembly of an allotetraploid wild potato.</title>
        <authorList>
            <person name="Hosaka A.J."/>
        </authorList>
    </citation>
    <scope>NUCLEOTIDE SEQUENCE [LARGE SCALE GENOMIC DNA]</scope>
    <source>
        <tissue evidence="7">Young leaves</tissue>
    </source>
</reference>
<dbReference type="InterPro" id="IPR003959">
    <property type="entry name" value="ATPase_AAA_core"/>
</dbReference>
<evidence type="ECO:0000256" key="2">
    <source>
        <dbReference type="ARBA" id="ARBA00022737"/>
    </source>
</evidence>
<dbReference type="InterPro" id="IPR058680">
    <property type="entry name" value="NBD_SMAX1-like"/>
</dbReference>
<dbReference type="InterPro" id="IPR004176">
    <property type="entry name" value="Clp_R_N"/>
</dbReference>
<proteinExistence type="inferred from homology"/>
<dbReference type="Gene3D" id="1.10.1780.10">
    <property type="entry name" value="Clp, N-terminal domain"/>
    <property type="match status" value="1"/>
</dbReference>
<protein>
    <recommendedName>
        <fullName evidence="6">Clp R domain-containing protein</fullName>
    </recommendedName>
</protein>
<keyword evidence="2 5" id="KW-0677">Repeat</keyword>
<evidence type="ECO:0000256" key="1">
    <source>
        <dbReference type="ARBA" id="ARBA00008675"/>
    </source>
</evidence>
<accession>A0ABD2RJY8</accession>